<dbReference type="EMBL" id="CAJOAZ010017490">
    <property type="protein sequence ID" value="CAF4316011.1"/>
    <property type="molecule type" value="Genomic_DNA"/>
</dbReference>
<sequence>MISTSALLLLIDECKILIHSATLIHHYIKLMITDTFAELKLIEDEFIQFDQNIIDTIYEILTYIERYIEISLRSNLYHNCIMLLKDQWKSLKKYSTMMNI</sequence>
<protein>
    <submittedName>
        <fullName evidence="1">Uncharacterized protein</fullName>
    </submittedName>
</protein>
<evidence type="ECO:0000313" key="2">
    <source>
        <dbReference type="Proteomes" id="UP000663844"/>
    </source>
</evidence>
<reference evidence="1" key="1">
    <citation type="submission" date="2021-02" db="EMBL/GenBank/DDBJ databases">
        <authorList>
            <person name="Nowell W R."/>
        </authorList>
    </citation>
    <scope>NUCLEOTIDE SEQUENCE</scope>
</reference>
<proteinExistence type="predicted"/>
<dbReference type="Proteomes" id="UP000663844">
    <property type="component" value="Unassembled WGS sequence"/>
</dbReference>
<comment type="caution">
    <text evidence="1">The sequence shown here is derived from an EMBL/GenBank/DDBJ whole genome shotgun (WGS) entry which is preliminary data.</text>
</comment>
<name>A0A820ISW1_9BILA</name>
<dbReference type="AlphaFoldDB" id="A0A820ISW1"/>
<evidence type="ECO:0000313" key="1">
    <source>
        <dbReference type="EMBL" id="CAF4316011.1"/>
    </source>
</evidence>
<accession>A0A820ISW1</accession>
<gene>
    <name evidence="1" type="ORF">OXD698_LOCUS46905</name>
</gene>
<organism evidence="1 2">
    <name type="scientific">Adineta steineri</name>
    <dbReference type="NCBI Taxonomy" id="433720"/>
    <lineage>
        <taxon>Eukaryota</taxon>
        <taxon>Metazoa</taxon>
        <taxon>Spiralia</taxon>
        <taxon>Gnathifera</taxon>
        <taxon>Rotifera</taxon>
        <taxon>Eurotatoria</taxon>
        <taxon>Bdelloidea</taxon>
        <taxon>Adinetida</taxon>
        <taxon>Adinetidae</taxon>
        <taxon>Adineta</taxon>
    </lineage>
</organism>